<dbReference type="InterPro" id="IPR011992">
    <property type="entry name" value="EF-hand-dom_pair"/>
</dbReference>
<dbReference type="SMART" id="SM00054">
    <property type="entry name" value="EFh"/>
    <property type="match status" value="3"/>
</dbReference>
<protein>
    <recommendedName>
        <fullName evidence="6">Epidermal growth factor receptor substrate 15-like 1</fullName>
    </recommendedName>
</protein>
<evidence type="ECO:0000256" key="1">
    <source>
        <dbReference type="ARBA" id="ARBA00022837"/>
    </source>
</evidence>
<evidence type="ECO:0008006" key="6">
    <source>
        <dbReference type="Google" id="ProtNLM"/>
    </source>
</evidence>
<dbReference type="FunFam" id="1.10.238.10:FF:000271">
    <property type="entry name" value="Epidermal growth factor receptor substrate 15 homolog"/>
    <property type="match status" value="1"/>
</dbReference>
<dbReference type="PROSITE" id="PS00018">
    <property type="entry name" value="EF_HAND_1"/>
    <property type="match status" value="2"/>
</dbReference>
<dbReference type="Proteomes" id="UP001558652">
    <property type="component" value="Unassembled WGS sequence"/>
</dbReference>
<comment type="caution">
    <text evidence="4">The sequence shown here is derived from an EMBL/GenBank/DDBJ whole genome shotgun (WGS) entry which is preliminary data.</text>
</comment>
<dbReference type="SUPFAM" id="SSF47473">
    <property type="entry name" value="EF-hand"/>
    <property type="match status" value="3"/>
</dbReference>
<organism evidence="4 5">
    <name type="scientific">Ranatra chinensis</name>
    <dbReference type="NCBI Taxonomy" id="642074"/>
    <lineage>
        <taxon>Eukaryota</taxon>
        <taxon>Metazoa</taxon>
        <taxon>Ecdysozoa</taxon>
        <taxon>Arthropoda</taxon>
        <taxon>Hexapoda</taxon>
        <taxon>Insecta</taxon>
        <taxon>Pterygota</taxon>
        <taxon>Neoptera</taxon>
        <taxon>Paraneoptera</taxon>
        <taxon>Hemiptera</taxon>
        <taxon>Heteroptera</taxon>
        <taxon>Panheteroptera</taxon>
        <taxon>Nepomorpha</taxon>
        <taxon>Nepidae</taxon>
        <taxon>Ranatrinae</taxon>
        <taxon>Ranatra</taxon>
    </lineage>
</organism>
<dbReference type="PROSITE" id="PS50222">
    <property type="entry name" value="EF_HAND_2"/>
    <property type="match status" value="2"/>
</dbReference>
<reference evidence="4 5" key="1">
    <citation type="submission" date="2024-07" db="EMBL/GenBank/DDBJ databases">
        <title>Chromosome-level genome assembly of the water stick insect Ranatra chinensis (Heteroptera: Nepidae).</title>
        <authorList>
            <person name="Liu X."/>
        </authorList>
    </citation>
    <scope>NUCLEOTIDE SEQUENCE [LARGE SCALE GENOMIC DNA]</scope>
    <source>
        <strain evidence="4">Cailab_2021Rc</strain>
        <tissue evidence="4">Muscle</tissue>
    </source>
</reference>
<evidence type="ECO:0000259" key="2">
    <source>
        <dbReference type="PROSITE" id="PS50031"/>
    </source>
</evidence>
<keyword evidence="1" id="KW-0106">Calcium</keyword>
<feature type="domain" description="EH" evidence="2">
    <location>
        <begin position="31"/>
        <end position="88"/>
    </location>
</feature>
<feature type="domain" description="EF-hand" evidence="3">
    <location>
        <begin position="150"/>
        <end position="185"/>
    </location>
</feature>
<feature type="domain" description="EF-hand" evidence="3">
    <location>
        <begin position="231"/>
        <end position="266"/>
    </location>
</feature>
<dbReference type="AlphaFoldDB" id="A0ABD0YQQ5"/>
<keyword evidence="5" id="KW-1185">Reference proteome</keyword>
<dbReference type="Gene3D" id="1.10.238.10">
    <property type="entry name" value="EF-hand"/>
    <property type="match status" value="3"/>
</dbReference>
<dbReference type="PROSITE" id="PS50031">
    <property type="entry name" value="EH"/>
    <property type="match status" value="3"/>
</dbReference>
<name>A0ABD0YQQ5_9HEMI</name>
<accession>A0ABD0YQQ5</accession>
<feature type="non-terminal residue" evidence="4">
    <location>
        <position position="1"/>
    </location>
</feature>
<feature type="domain" description="EH" evidence="2">
    <location>
        <begin position="232"/>
        <end position="321"/>
    </location>
</feature>
<dbReference type="InterPro" id="IPR018247">
    <property type="entry name" value="EF_Hand_1_Ca_BS"/>
</dbReference>
<evidence type="ECO:0000259" key="3">
    <source>
        <dbReference type="PROSITE" id="PS50222"/>
    </source>
</evidence>
<dbReference type="InterPro" id="IPR002048">
    <property type="entry name" value="EF_hand_dom"/>
</dbReference>
<dbReference type="EMBL" id="JBFDAA010000008">
    <property type="protein sequence ID" value="KAL1129627.1"/>
    <property type="molecule type" value="Genomic_DNA"/>
</dbReference>
<proteinExistence type="predicted"/>
<dbReference type="CDD" id="cd00052">
    <property type="entry name" value="EH"/>
    <property type="match status" value="3"/>
</dbReference>
<gene>
    <name evidence="4" type="ORF">AAG570_012572</name>
</gene>
<dbReference type="PANTHER" id="PTHR11216">
    <property type="entry name" value="EH DOMAIN"/>
    <property type="match status" value="1"/>
</dbReference>
<dbReference type="Pfam" id="PF12763">
    <property type="entry name" value="EH"/>
    <property type="match status" value="3"/>
</dbReference>
<dbReference type="InterPro" id="IPR000261">
    <property type="entry name" value="EH_dom"/>
</dbReference>
<sequence length="329" mass="36493">KVSGYHNNLYETYYYQLEKNGKITAIDAARFLKKSGLPDALLGKVWDLSDPSAKGYLNKVGFFVALKLVSLAQHGHEVSIGNLLMEVPPPKMEGSYVTIPAINSVTSTANDWSMKPSERAKYEQLFDSLQPLNGVIPGSKVKGMLIDSKLPVSTLGKIWDLADMDKDGSLDKHEFIVAMHLVYKALEKYAIPSSLPPELLPPTKKESNLVATNHKSQMPNGTSIIWVVSPEEKAQYDNLFHLTDVDKDGYVSGPEIKNVFLQSGVPQTILANIWSLCDMKQSGKLNSEQFALAMWLIQQKLKGVEPPQSLPPEMIPPSFRTNKTYTNVS</sequence>
<feature type="domain" description="EH" evidence="2">
    <location>
        <begin position="118"/>
        <end position="206"/>
    </location>
</feature>
<evidence type="ECO:0000313" key="4">
    <source>
        <dbReference type="EMBL" id="KAL1129627.1"/>
    </source>
</evidence>
<dbReference type="SMART" id="SM00027">
    <property type="entry name" value="EH"/>
    <property type="match status" value="3"/>
</dbReference>
<dbReference type="PANTHER" id="PTHR11216:SF174">
    <property type="entry name" value="GH06923P"/>
    <property type="match status" value="1"/>
</dbReference>
<evidence type="ECO:0000313" key="5">
    <source>
        <dbReference type="Proteomes" id="UP001558652"/>
    </source>
</evidence>